<name>A0AAD1VT15_PELCU</name>
<organism evidence="2 3">
    <name type="scientific">Pelobates cultripes</name>
    <name type="common">Western spadefoot toad</name>
    <dbReference type="NCBI Taxonomy" id="61616"/>
    <lineage>
        <taxon>Eukaryota</taxon>
        <taxon>Metazoa</taxon>
        <taxon>Chordata</taxon>
        <taxon>Craniata</taxon>
        <taxon>Vertebrata</taxon>
        <taxon>Euteleostomi</taxon>
        <taxon>Amphibia</taxon>
        <taxon>Batrachia</taxon>
        <taxon>Anura</taxon>
        <taxon>Pelobatoidea</taxon>
        <taxon>Pelobatidae</taxon>
        <taxon>Pelobates</taxon>
    </lineage>
</organism>
<reference evidence="2" key="1">
    <citation type="submission" date="2022-03" db="EMBL/GenBank/DDBJ databases">
        <authorList>
            <person name="Alioto T."/>
            <person name="Alioto T."/>
            <person name="Gomez Garrido J."/>
        </authorList>
    </citation>
    <scope>NUCLEOTIDE SEQUENCE</scope>
</reference>
<feature type="region of interest" description="Disordered" evidence="1">
    <location>
        <begin position="95"/>
        <end position="146"/>
    </location>
</feature>
<evidence type="ECO:0000256" key="1">
    <source>
        <dbReference type="SAM" id="MobiDB-lite"/>
    </source>
</evidence>
<dbReference type="Proteomes" id="UP001295444">
    <property type="component" value="Chromosome 02"/>
</dbReference>
<accession>A0AAD1VT15</accession>
<dbReference type="EMBL" id="OW240913">
    <property type="protein sequence ID" value="CAH2248533.1"/>
    <property type="molecule type" value="Genomic_DNA"/>
</dbReference>
<gene>
    <name evidence="2" type="ORF">PECUL_23A022845</name>
</gene>
<feature type="compositionally biased region" description="Acidic residues" evidence="1">
    <location>
        <begin position="99"/>
        <end position="124"/>
    </location>
</feature>
<evidence type="ECO:0000313" key="3">
    <source>
        <dbReference type="Proteomes" id="UP001295444"/>
    </source>
</evidence>
<evidence type="ECO:0000313" key="2">
    <source>
        <dbReference type="EMBL" id="CAH2248533.1"/>
    </source>
</evidence>
<proteinExistence type="predicted"/>
<protein>
    <submittedName>
        <fullName evidence="2">Uncharacterized protein</fullName>
    </submittedName>
</protein>
<dbReference type="AlphaFoldDB" id="A0AAD1VT15"/>
<sequence>MSVMSALLSHTFAQALLQAQRLAQLTTQAAVPELTHALPQPGRKASYKAKHSSKTIKMDSTIPVTDGAVDLPPRKRATSLAKLAKLWKWAKAQLHSESELSDIEEEFPESYMDESEDLSDPDYEINDREKSNPSRDTLPVKPTKIE</sequence>
<feature type="non-terminal residue" evidence="2">
    <location>
        <position position="146"/>
    </location>
</feature>
<keyword evidence="3" id="KW-1185">Reference proteome</keyword>